<proteinExistence type="predicted"/>
<organism evidence="1">
    <name type="scientific">freshwater metagenome</name>
    <dbReference type="NCBI Taxonomy" id="449393"/>
    <lineage>
        <taxon>unclassified sequences</taxon>
        <taxon>metagenomes</taxon>
        <taxon>ecological metagenomes</taxon>
    </lineage>
</organism>
<reference evidence="1" key="1">
    <citation type="submission" date="2020-05" db="EMBL/GenBank/DDBJ databases">
        <authorList>
            <person name="Chiriac C."/>
            <person name="Salcher M."/>
            <person name="Ghai R."/>
            <person name="Kavagutti S V."/>
        </authorList>
    </citation>
    <scope>NUCLEOTIDE SEQUENCE</scope>
</reference>
<evidence type="ECO:0000313" key="1">
    <source>
        <dbReference type="EMBL" id="CAB5021052.1"/>
    </source>
</evidence>
<dbReference type="InterPro" id="IPR036514">
    <property type="entry name" value="SGNH_hydro_sf"/>
</dbReference>
<sequence length="255" mass="28215">MKKHLAYFCRYKTSFLSSIAVLTCISLGIGALSVNASNSVSKKVTRPEALIVGDSVMSVLGVFDSALKELHKKHPVLFQAQPCQLLTLSGCIAETKESALERFKNARGKFSDVIVVATGYNEFSDEIFIDAIKKFRDEAKKQKVSIIWLTYRENGNVTEKAKRYNSILRRVAKSDPKFFLYDWNDFSLGRLSWFSGDRIHMSRGGGTNLSRYLSKAIGEVVDIRHSQATTTTTSTSTSTTTTVVAETTTTSLLAG</sequence>
<name>A0A6J7R2B9_9ZZZZ</name>
<protein>
    <submittedName>
        <fullName evidence="1">Unannotated protein</fullName>
    </submittedName>
</protein>
<dbReference type="SUPFAM" id="SSF52266">
    <property type="entry name" value="SGNH hydrolase"/>
    <property type="match status" value="1"/>
</dbReference>
<accession>A0A6J7R2B9</accession>
<dbReference type="AlphaFoldDB" id="A0A6J7R2B9"/>
<gene>
    <name evidence="1" type="ORF">UFOPK4098_00868</name>
</gene>
<dbReference type="EMBL" id="CAFBPN010000040">
    <property type="protein sequence ID" value="CAB5021052.1"/>
    <property type="molecule type" value="Genomic_DNA"/>
</dbReference>
<dbReference type="Gene3D" id="3.40.50.1110">
    <property type="entry name" value="SGNH hydrolase"/>
    <property type="match status" value="1"/>
</dbReference>